<feature type="compositionally biased region" description="Basic and acidic residues" evidence="1">
    <location>
        <begin position="8"/>
        <end position="20"/>
    </location>
</feature>
<dbReference type="EMBL" id="SGPK01000870">
    <property type="protein sequence ID" value="THG96537.1"/>
    <property type="molecule type" value="Genomic_DNA"/>
</dbReference>
<feature type="compositionally biased region" description="Polar residues" evidence="1">
    <location>
        <begin position="111"/>
        <end position="131"/>
    </location>
</feature>
<evidence type="ECO:0000256" key="1">
    <source>
        <dbReference type="SAM" id="MobiDB-lite"/>
    </source>
</evidence>
<dbReference type="AlphaFoldDB" id="A0A4S4KG81"/>
<gene>
    <name evidence="2" type="ORF">EW145_g7762</name>
</gene>
<accession>A0A4S4KG81</accession>
<protein>
    <submittedName>
        <fullName evidence="2">Uncharacterized protein</fullName>
    </submittedName>
</protein>
<proteinExistence type="predicted"/>
<evidence type="ECO:0000313" key="2">
    <source>
        <dbReference type="EMBL" id="THG96537.1"/>
    </source>
</evidence>
<comment type="caution">
    <text evidence="2">The sequence shown here is derived from an EMBL/GenBank/DDBJ whole genome shotgun (WGS) entry which is preliminary data.</text>
</comment>
<organism evidence="2 3">
    <name type="scientific">Phellinidium pouzarii</name>
    <dbReference type="NCBI Taxonomy" id="167371"/>
    <lineage>
        <taxon>Eukaryota</taxon>
        <taxon>Fungi</taxon>
        <taxon>Dikarya</taxon>
        <taxon>Basidiomycota</taxon>
        <taxon>Agaricomycotina</taxon>
        <taxon>Agaricomycetes</taxon>
        <taxon>Hymenochaetales</taxon>
        <taxon>Hymenochaetaceae</taxon>
        <taxon>Phellinidium</taxon>
    </lineage>
</organism>
<dbReference type="Proteomes" id="UP000308199">
    <property type="component" value="Unassembled WGS sequence"/>
</dbReference>
<reference evidence="2 3" key="1">
    <citation type="submission" date="2019-02" db="EMBL/GenBank/DDBJ databases">
        <title>Genome sequencing of the rare red list fungi Phellinidium pouzarii.</title>
        <authorList>
            <person name="Buettner E."/>
            <person name="Kellner H."/>
        </authorList>
    </citation>
    <scope>NUCLEOTIDE SEQUENCE [LARGE SCALE GENOMIC DNA]</scope>
    <source>
        <strain evidence="2 3">DSM 108285</strain>
    </source>
</reference>
<feature type="compositionally biased region" description="Low complexity" evidence="1">
    <location>
        <begin position="94"/>
        <end position="110"/>
    </location>
</feature>
<feature type="region of interest" description="Disordered" evidence="1">
    <location>
        <begin position="78"/>
        <end position="131"/>
    </location>
</feature>
<sequence>MAGRRHVAAVDRKSHEDKSGSEATLVSTSTSTTAHNPLHLLSPSSAARRDSRELSFDIKKLFGDRHDKEKDTDRAQQLVSLGPRARTPPPIPPSSASALASSLTVSANASGDMTSPPSSSKIHTSPSKVSDTENFVQRPFGRVLAQSGDGLLFERSMLSLRLMAAIRPNVDPQQDFTPLLTVVMSRLSSSNVC</sequence>
<name>A0A4S4KG81_9AGAM</name>
<evidence type="ECO:0000313" key="3">
    <source>
        <dbReference type="Proteomes" id="UP000308199"/>
    </source>
</evidence>
<feature type="region of interest" description="Disordered" evidence="1">
    <location>
        <begin position="1"/>
        <end position="52"/>
    </location>
</feature>
<keyword evidence="3" id="KW-1185">Reference proteome</keyword>